<keyword evidence="2" id="KW-0238">DNA-binding</keyword>
<dbReference type="Pfam" id="PF12833">
    <property type="entry name" value="HTH_18"/>
    <property type="match status" value="1"/>
</dbReference>
<dbReference type="Proteomes" id="UP000291819">
    <property type="component" value="Unassembled WGS sequence"/>
</dbReference>
<evidence type="ECO:0000313" key="6">
    <source>
        <dbReference type="Proteomes" id="UP000291819"/>
    </source>
</evidence>
<evidence type="ECO:0000256" key="2">
    <source>
        <dbReference type="ARBA" id="ARBA00023125"/>
    </source>
</evidence>
<name>A0A4Q9HF46_9SPHI</name>
<dbReference type="GO" id="GO:0043565">
    <property type="term" value="F:sequence-specific DNA binding"/>
    <property type="evidence" value="ECO:0007669"/>
    <property type="project" value="InterPro"/>
</dbReference>
<gene>
    <name evidence="5" type="ORF">EYS08_06305</name>
</gene>
<evidence type="ECO:0000313" key="5">
    <source>
        <dbReference type="EMBL" id="TBO43566.1"/>
    </source>
</evidence>
<dbReference type="SMART" id="SM00342">
    <property type="entry name" value="HTH_ARAC"/>
    <property type="match status" value="1"/>
</dbReference>
<feature type="domain" description="HTH araC/xylS-type" evidence="4">
    <location>
        <begin position="173"/>
        <end position="271"/>
    </location>
</feature>
<dbReference type="InterPro" id="IPR018060">
    <property type="entry name" value="HTH_AraC"/>
</dbReference>
<organism evidence="5 6">
    <name type="scientific">Pedobacter kyonggii</name>
    <dbReference type="NCBI Taxonomy" id="1926871"/>
    <lineage>
        <taxon>Bacteria</taxon>
        <taxon>Pseudomonadati</taxon>
        <taxon>Bacteroidota</taxon>
        <taxon>Sphingobacteriia</taxon>
        <taxon>Sphingobacteriales</taxon>
        <taxon>Sphingobacteriaceae</taxon>
        <taxon>Pedobacter</taxon>
    </lineage>
</organism>
<evidence type="ECO:0000259" key="4">
    <source>
        <dbReference type="PROSITE" id="PS01124"/>
    </source>
</evidence>
<keyword evidence="6" id="KW-1185">Reference proteome</keyword>
<proteinExistence type="predicted"/>
<dbReference type="OrthoDB" id="4480133at2"/>
<dbReference type="Gene3D" id="1.10.10.60">
    <property type="entry name" value="Homeodomain-like"/>
    <property type="match status" value="1"/>
</dbReference>
<dbReference type="PANTHER" id="PTHR46796">
    <property type="entry name" value="HTH-TYPE TRANSCRIPTIONAL ACTIVATOR RHAS-RELATED"/>
    <property type="match status" value="1"/>
</dbReference>
<dbReference type="GO" id="GO:0003700">
    <property type="term" value="F:DNA-binding transcription factor activity"/>
    <property type="evidence" value="ECO:0007669"/>
    <property type="project" value="InterPro"/>
</dbReference>
<dbReference type="EMBL" id="SIXF01000004">
    <property type="protein sequence ID" value="TBO43566.1"/>
    <property type="molecule type" value="Genomic_DNA"/>
</dbReference>
<keyword evidence="1" id="KW-0805">Transcription regulation</keyword>
<dbReference type="InterPro" id="IPR050204">
    <property type="entry name" value="AraC_XylS_family_regulators"/>
</dbReference>
<evidence type="ECO:0000256" key="1">
    <source>
        <dbReference type="ARBA" id="ARBA00023015"/>
    </source>
</evidence>
<keyword evidence="3" id="KW-0804">Transcription</keyword>
<dbReference type="Pfam" id="PF22200">
    <property type="entry name" value="ExsA_N"/>
    <property type="match status" value="1"/>
</dbReference>
<dbReference type="PROSITE" id="PS01124">
    <property type="entry name" value="HTH_ARAC_FAMILY_2"/>
    <property type="match status" value="1"/>
</dbReference>
<dbReference type="InterPro" id="IPR054015">
    <property type="entry name" value="ExsA-like_N"/>
</dbReference>
<dbReference type="RefSeq" id="WP_131029211.1">
    <property type="nucleotide sequence ID" value="NZ_SIXF01000004.1"/>
</dbReference>
<dbReference type="SUPFAM" id="SSF46689">
    <property type="entry name" value="Homeodomain-like"/>
    <property type="match status" value="1"/>
</dbReference>
<evidence type="ECO:0000256" key="3">
    <source>
        <dbReference type="ARBA" id="ARBA00023163"/>
    </source>
</evidence>
<accession>A0A4Q9HF46</accession>
<dbReference type="AlphaFoldDB" id="A0A4Q9HF46"/>
<protein>
    <submittedName>
        <fullName evidence="5">AraC family transcriptional regulator</fullName>
    </submittedName>
</protein>
<sequence length="288" mass="33398">MKKHTEHLFSESIVYSLATAKITEYDNLLVESVLLLQLSGEMTFETSGDRIIARPGEVYLVRKHQFVKTTKTPKNNEYYNALMFILKDEILREYALEKQLDSVAKYQGKKNILLPENAYLKGFFNSLLPHVQEPKTLENPLSILKVKEAIELLLLGKPELKNFLFDFSEPHKIDLEKFMLANFRFNVPIAKFAKLTGRSLAGFKRDFLKTFGMSPRQWLQYKRLTAAHYELEKKNKKPTSIYLELGFESLSHFSYAFKKQFGYSPTEVTNLNKVQNLFYISAEISPKG</sequence>
<comment type="caution">
    <text evidence="5">The sequence shown here is derived from an EMBL/GenBank/DDBJ whole genome shotgun (WGS) entry which is preliminary data.</text>
</comment>
<dbReference type="InterPro" id="IPR009057">
    <property type="entry name" value="Homeodomain-like_sf"/>
</dbReference>
<reference evidence="5 6" key="1">
    <citation type="submission" date="2019-02" db="EMBL/GenBank/DDBJ databases">
        <title>Pedobacter kyonggii whole genome sequence analysis.</title>
        <authorList>
            <person name="Dahal R.H."/>
        </authorList>
    </citation>
    <scope>NUCLEOTIDE SEQUENCE [LARGE SCALE GENOMIC DNA]</scope>
    <source>
        <strain evidence="5 6">K-4-11-1</strain>
    </source>
</reference>